<dbReference type="GO" id="GO:0006284">
    <property type="term" value="P:base-excision repair"/>
    <property type="evidence" value="ECO:0007669"/>
    <property type="project" value="TreeGrafter"/>
</dbReference>
<dbReference type="GO" id="GO:0008270">
    <property type="term" value="F:zinc ion binding"/>
    <property type="evidence" value="ECO:0007669"/>
    <property type="project" value="UniProtKB-KW"/>
</dbReference>
<organism evidence="12 13">
    <name type="scientific">Paralvinella palmiformis</name>
    <dbReference type="NCBI Taxonomy" id="53620"/>
    <lineage>
        <taxon>Eukaryota</taxon>
        <taxon>Metazoa</taxon>
        <taxon>Spiralia</taxon>
        <taxon>Lophotrochozoa</taxon>
        <taxon>Annelida</taxon>
        <taxon>Polychaeta</taxon>
        <taxon>Sedentaria</taxon>
        <taxon>Canalipalpata</taxon>
        <taxon>Terebellida</taxon>
        <taxon>Terebelliformia</taxon>
        <taxon>Alvinellidae</taxon>
        <taxon>Paralvinella</taxon>
    </lineage>
</organism>
<dbReference type="GO" id="GO:1901255">
    <property type="term" value="P:nucleotide-excision repair involved in interstrand cross-link repair"/>
    <property type="evidence" value="ECO:0007669"/>
    <property type="project" value="TreeGrafter"/>
</dbReference>
<dbReference type="Pfam" id="PF01286">
    <property type="entry name" value="XPA_N"/>
    <property type="match status" value="1"/>
</dbReference>
<keyword evidence="7" id="KW-0238">DNA-binding</keyword>
<dbReference type="Pfam" id="PF05181">
    <property type="entry name" value="XPA_C"/>
    <property type="match status" value="1"/>
</dbReference>
<dbReference type="EMBL" id="JAODUP010000008">
    <property type="protein sequence ID" value="KAK2169674.1"/>
    <property type="molecule type" value="Genomic_DNA"/>
</dbReference>
<accession>A0AAD9NJP6</accession>
<dbReference type="GO" id="GO:0070914">
    <property type="term" value="P:UV-damage excision repair"/>
    <property type="evidence" value="ECO:0007669"/>
    <property type="project" value="TreeGrafter"/>
</dbReference>
<sequence length="278" mass="32227">MAKSKLDKEATHLNAADESAKNDGAVKLSDSQRARIERNRQKALMLKQSRLTSRPYSLDHSQRSRQTKVPKQPVDTGGGFLLEEDDTEPSPVNIVHPAPPLLGVDALLCEECNKEFMESYLYEKFDLPICDKCRDPEEKHALISKSNAKDIYLLKDCDLDRREPPLKFIVKKNPRNDKWGDMKLYLECQVSERALEVWGSEEKLEEQREVRVANKNKMKQKRYNKKVKELRLAVRSSLWKPNTGVHEHEFGPETYNEDKDEYIKMCLSCGHTISYEKM</sequence>
<evidence type="ECO:0000256" key="6">
    <source>
        <dbReference type="ARBA" id="ARBA00022833"/>
    </source>
</evidence>
<evidence type="ECO:0000256" key="9">
    <source>
        <dbReference type="ARBA" id="ARBA00023242"/>
    </source>
</evidence>
<comment type="similarity">
    <text evidence="2">Belongs to the XPA family.</text>
</comment>
<feature type="region of interest" description="Disordered" evidence="10">
    <location>
        <begin position="1"/>
        <end position="79"/>
    </location>
</feature>
<dbReference type="InterPro" id="IPR022652">
    <property type="entry name" value="Znf_XPA_CS"/>
</dbReference>
<dbReference type="PANTHER" id="PTHR10142:SF0">
    <property type="entry name" value="DNA REPAIR PROTEIN COMPLEMENTING XP-A CELLS"/>
    <property type="match status" value="1"/>
</dbReference>
<comment type="subcellular location">
    <subcellularLocation>
        <location evidence="1">Nucleus</location>
    </subcellularLocation>
</comment>
<dbReference type="SUPFAM" id="SSF46955">
    <property type="entry name" value="Putative DNA-binding domain"/>
    <property type="match status" value="1"/>
</dbReference>
<dbReference type="InterPro" id="IPR022656">
    <property type="entry name" value="XPA_C"/>
</dbReference>
<dbReference type="FunFam" id="3.90.530.10:FF:000001">
    <property type="entry name" value="DNA repair protein complementing XP-A cells"/>
    <property type="match status" value="1"/>
</dbReference>
<evidence type="ECO:0000313" key="12">
    <source>
        <dbReference type="EMBL" id="KAK2169674.1"/>
    </source>
</evidence>
<comment type="caution">
    <text evidence="12">The sequence shown here is derived from an EMBL/GenBank/DDBJ whole genome shotgun (WGS) entry which is preliminary data.</text>
</comment>
<evidence type="ECO:0000256" key="5">
    <source>
        <dbReference type="ARBA" id="ARBA00022771"/>
    </source>
</evidence>
<evidence type="ECO:0000259" key="11">
    <source>
        <dbReference type="Pfam" id="PF05181"/>
    </source>
</evidence>
<dbReference type="CDD" id="cd21076">
    <property type="entry name" value="DBD_XPA"/>
    <property type="match status" value="1"/>
</dbReference>
<keyword evidence="8" id="KW-0234">DNA repair</keyword>
<evidence type="ECO:0000256" key="1">
    <source>
        <dbReference type="ARBA" id="ARBA00004123"/>
    </source>
</evidence>
<keyword evidence="9" id="KW-0539">Nucleus</keyword>
<evidence type="ECO:0000256" key="2">
    <source>
        <dbReference type="ARBA" id="ARBA00005548"/>
    </source>
</evidence>
<keyword evidence="13" id="KW-1185">Reference proteome</keyword>
<feature type="compositionally biased region" description="Basic and acidic residues" evidence="10">
    <location>
        <begin position="30"/>
        <end position="40"/>
    </location>
</feature>
<evidence type="ECO:0000256" key="10">
    <source>
        <dbReference type="SAM" id="MobiDB-lite"/>
    </source>
</evidence>
<feature type="domain" description="XPA C-terminal" evidence="11">
    <location>
        <begin position="139"/>
        <end position="190"/>
    </location>
</feature>
<evidence type="ECO:0000313" key="13">
    <source>
        <dbReference type="Proteomes" id="UP001208570"/>
    </source>
</evidence>
<evidence type="ECO:0000256" key="3">
    <source>
        <dbReference type="ARBA" id="ARBA00022723"/>
    </source>
</evidence>
<evidence type="ECO:0000256" key="4">
    <source>
        <dbReference type="ARBA" id="ARBA00022763"/>
    </source>
</evidence>
<dbReference type="InterPro" id="IPR037129">
    <property type="entry name" value="XPA_sf"/>
</dbReference>
<reference evidence="12" key="1">
    <citation type="journal article" date="2023" name="Mol. Biol. Evol.">
        <title>Third-Generation Sequencing Reveals the Adaptive Role of the Epigenome in Three Deep-Sea Polychaetes.</title>
        <authorList>
            <person name="Perez M."/>
            <person name="Aroh O."/>
            <person name="Sun Y."/>
            <person name="Lan Y."/>
            <person name="Juniper S.K."/>
            <person name="Young C.R."/>
            <person name="Angers B."/>
            <person name="Qian P.Y."/>
        </authorList>
    </citation>
    <scope>NUCLEOTIDE SEQUENCE</scope>
    <source>
        <strain evidence="12">P08H-3</strain>
    </source>
</reference>
<dbReference type="GO" id="GO:0000110">
    <property type="term" value="C:nucleotide-excision repair factor 1 complex"/>
    <property type="evidence" value="ECO:0007669"/>
    <property type="project" value="TreeGrafter"/>
</dbReference>
<dbReference type="AlphaFoldDB" id="A0AAD9NJP6"/>
<proteinExistence type="inferred from homology"/>
<feature type="compositionally biased region" description="Basic and acidic residues" evidence="10">
    <location>
        <begin position="1"/>
        <end position="11"/>
    </location>
</feature>
<dbReference type="PANTHER" id="PTHR10142">
    <property type="entry name" value="DNA REPAIR PROTEIN COMPLEMENTING XP-A CELLS"/>
    <property type="match status" value="1"/>
</dbReference>
<keyword evidence="4" id="KW-0227">DNA damage</keyword>
<evidence type="ECO:0000256" key="8">
    <source>
        <dbReference type="ARBA" id="ARBA00023204"/>
    </source>
</evidence>
<dbReference type="InterPro" id="IPR000465">
    <property type="entry name" value="XPA/RAD14"/>
</dbReference>
<evidence type="ECO:0000256" key="7">
    <source>
        <dbReference type="ARBA" id="ARBA00023125"/>
    </source>
</evidence>
<dbReference type="GO" id="GO:0000715">
    <property type="term" value="P:nucleotide-excision repair, DNA damage recognition"/>
    <property type="evidence" value="ECO:0007669"/>
    <property type="project" value="TreeGrafter"/>
</dbReference>
<dbReference type="NCBIfam" id="TIGR00598">
    <property type="entry name" value="rad14"/>
    <property type="match status" value="1"/>
</dbReference>
<keyword evidence="3" id="KW-0479">Metal-binding</keyword>
<dbReference type="Gene3D" id="3.90.530.10">
    <property type="entry name" value="XPA C-terminal domain"/>
    <property type="match status" value="1"/>
</dbReference>
<dbReference type="InterPro" id="IPR009061">
    <property type="entry name" value="DNA-bd_dom_put_sf"/>
</dbReference>
<keyword evidence="6" id="KW-0862">Zinc</keyword>
<keyword evidence="5" id="KW-0863">Zinc-finger</keyword>
<dbReference type="Proteomes" id="UP001208570">
    <property type="component" value="Unassembled WGS sequence"/>
</dbReference>
<gene>
    <name evidence="12" type="ORF">LSH36_8g14036</name>
</gene>
<dbReference type="SUPFAM" id="SSF57716">
    <property type="entry name" value="Glucocorticoid receptor-like (DNA-binding domain)"/>
    <property type="match status" value="1"/>
</dbReference>
<name>A0AAD9NJP6_9ANNE</name>
<protein>
    <recommendedName>
        <fullName evidence="11">XPA C-terminal domain-containing protein</fullName>
    </recommendedName>
</protein>
<dbReference type="GO" id="GO:0003684">
    <property type="term" value="F:damaged DNA binding"/>
    <property type="evidence" value="ECO:0007669"/>
    <property type="project" value="InterPro"/>
</dbReference>